<comment type="similarity">
    <text evidence="1">Belongs to the E(R) family.</text>
</comment>
<dbReference type="Proteomes" id="UP000324800">
    <property type="component" value="Unassembled WGS sequence"/>
</dbReference>
<gene>
    <name evidence="3" type="ORF">EZS28_045785</name>
</gene>
<proteinExistence type="inferred from homology"/>
<comment type="caution">
    <text evidence="3">The sequence shown here is derived from an EMBL/GenBank/DDBJ whole genome shotgun (WGS) entry which is preliminary data.</text>
</comment>
<feature type="compositionally biased region" description="Basic and acidic residues" evidence="2">
    <location>
        <begin position="134"/>
        <end position="151"/>
    </location>
</feature>
<dbReference type="OrthoDB" id="7887808at2759"/>
<protein>
    <submittedName>
        <fullName evidence="3">Uncharacterized protein</fullName>
    </submittedName>
</protein>
<feature type="compositionally biased region" description="Polar residues" evidence="2">
    <location>
        <begin position="71"/>
        <end position="105"/>
    </location>
</feature>
<dbReference type="SUPFAM" id="SSF143875">
    <property type="entry name" value="ERH-like"/>
    <property type="match status" value="1"/>
</dbReference>
<evidence type="ECO:0000256" key="2">
    <source>
        <dbReference type="SAM" id="MobiDB-lite"/>
    </source>
</evidence>
<evidence type="ECO:0000313" key="3">
    <source>
        <dbReference type="EMBL" id="KAA6358688.1"/>
    </source>
</evidence>
<reference evidence="3 4" key="1">
    <citation type="submission" date="2019-03" db="EMBL/GenBank/DDBJ databases">
        <title>Single cell metagenomics reveals metabolic interactions within the superorganism composed of flagellate Streblomastix strix and complex community of Bacteroidetes bacteria on its surface.</title>
        <authorList>
            <person name="Treitli S.C."/>
            <person name="Kolisko M."/>
            <person name="Husnik F."/>
            <person name="Keeling P."/>
            <person name="Hampl V."/>
        </authorList>
    </citation>
    <scope>NUCLEOTIDE SEQUENCE [LARGE SCALE GENOMIC DNA]</scope>
    <source>
        <strain evidence="3">ST1C</strain>
    </source>
</reference>
<name>A0A5J4TK87_9EUKA</name>
<dbReference type="EMBL" id="SNRW01029501">
    <property type="protein sequence ID" value="KAA6358688.1"/>
    <property type="molecule type" value="Genomic_DNA"/>
</dbReference>
<evidence type="ECO:0000313" key="4">
    <source>
        <dbReference type="Proteomes" id="UP000324800"/>
    </source>
</evidence>
<dbReference type="InterPro" id="IPR035912">
    <property type="entry name" value="EHR_sf"/>
</dbReference>
<dbReference type="InterPro" id="IPR000781">
    <property type="entry name" value="ERH"/>
</dbReference>
<feature type="non-terminal residue" evidence="3">
    <location>
        <position position="1"/>
    </location>
</feature>
<evidence type="ECO:0000256" key="1">
    <source>
        <dbReference type="ARBA" id="ARBA00007491"/>
    </source>
</evidence>
<accession>A0A5J4TK87</accession>
<organism evidence="3 4">
    <name type="scientific">Streblomastix strix</name>
    <dbReference type="NCBI Taxonomy" id="222440"/>
    <lineage>
        <taxon>Eukaryota</taxon>
        <taxon>Metamonada</taxon>
        <taxon>Preaxostyla</taxon>
        <taxon>Oxymonadida</taxon>
        <taxon>Streblomastigidae</taxon>
        <taxon>Streblomastix</taxon>
    </lineage>
</organism>
<dbReference type="Gene3D" id="3.30.2260.10">
    <property type="entry name" value="Enhancer of rudimentary"/>
    <property type="match status" value="1"/>
</dbReference>
<dbReference type="AlphaFoldDB" id="A0A5J4TK87"/>
<dbReference type="Pfam" id="PF01133">
    <property type="entry name" value="ER"/>
    <property type="match status" value="1"/>
</dbReference>
<sequence>IRWINKYDGVRRLRYLLENPEISEQLRNTSDLFELRDLEETTYYNSGVLVPLPPLYEQIKIDQARLDATKKAQQSPDRQNTSNRLDGSGSVRGTQTNRPMSGSSRRTARPVSAYEKKRIIGQNQNASASNKQKKTADPQERSEHEHDDLGLGKKSSMIDRGNSKANKHTIILLQPVEDITSRTFLHFMSVGDALEGMVTLFEQV</sequence>
<feature type="compositionally biased region" description="Polar residues" evidence="2">
    <location>
        <begin position="121"/>
        <end position="130"/>
    </location>
</feature>
<feature type="region of interest" description="Disordered" evidence="2">
    <location>
        <begin position="68"/>
        <end position="156"/>
    </location>
</feature>